<comment type="caution">
    <text evidence="8">The sequence shown here is derived from an EMBL/GenBank/DDBJ whole genome shotgun (WGS) entry which is preliminary data.</text>
</comment>
<dbReference type="SUPFAM" id="SSF56349">
    <property type="entry name" value="DNA breaking-rejoining enzymes"/>
    <property type="match status" value="1"/>
</dbReference>
<evidence type="ECO:0000313" key="8">
    <source>
        <dbReference type="EMBL" id="GCL66367.1"/>
    </source>
</evidence>
<evidence type="ECO:0000256" key="3">
    <source>
        <dbReference type="ARBA" id="ARBA00023125"/>
    </source>
</evidence>
<evidence type="ECO:0000259" key="6">
    <source>
        <dbReference type="PROSITE" id="PS51898"/>
    </source>
</evidence>
<evidence type="ECO:0000256" key="1">
    <source>
        <dbReference type="ARBA" id="ARBA00008857"/>
    </source>
</evidence>
<name>A0A480B1Y9_9BURK</name>
<evidence type="ECO:0000259" key="7">
    <source>
        <dbReference type="PROSITE" id="PS51900"/>
    </source>
</evidence>
<dbReference type="RefSeq" id="WP_137736069.1">
    <property type="nucleotide sequence ID" value="NZ_BJCL01000040.1"/>
</dbReference>
<evidence type="ECO:0000256" key="4">
    <source>
        <dbReference type="ARBA" id="ARBA00023172"/>
    </source>
</evidence>
<dbReference type="Gene3D" id="1.10.150.130">
    <property type="match status" value="1"/>
</dbReference>
<keyword evidence="9" id="KW-1185">Reference proteome</keyword>
<dbReference type="GO" id="GO:0003677">
    <property type="term" value="F:DNA binding"/>
    <property type="evidence" value="ECO:0007669"/>
    <property type="project" value="UniProtKB-UniRule"/>
</dbReference>
<dbReference type="Gene3D" id="1.10.443.10">
    <property type="entry name" value="Intergrase catalytic core"/>
    <property type="match status" value="1"/>
</dbReference>
<evidence type="ECO:0000256" key="2">
    <source>
        <dbReference type="ARBA" id="ARBA00022908"/>
    </source>
</evidence>
<dbReference type="InterPro" id="IPR010998">
    <property type="entry name" value="Integrase_recombinase_N"/>
</dbReference>
<sequence length="325" mass="37067">MGRRRTTNQGLPPGLHMKGERYYHVTTTTPRKWTPLGKNRARALLEWARIAGTEPDPNVRTFDVIAQRYEREVMPTKAPRTQKDNLIELDRLRAVFGRMLIEAIKPHHVRGYLDKRGQSAKARANREKALLSHVFNKAREWGYTDAPNPCQGVKGFTEAGRDRYVTDDEFKAVREQADPTVRDAMDLALLTGQRPADVLKIMRTDVRDGTLFVAQNKTGAKRAIEIVGELAEVVERIKTRPRVRQSAYLVQDDDGKPLSLLALRGRFDKARKAAGVSFQFRDIRAKTASDTGDLGHSQRLLGHKNRDMTEHYVRERIGQRVKPLR</sequence>
<dbReference type="OrthoDB" id="662444at2"/>
<dbReference type="AlphaFoldDB" id="A0A480B1Y9"/>
<proteinExistence type="inferred from homology"/>
<keyword evidence="3 5" id="KW-0238">DNA-binding</keyword>
<dbReference type="InterPro" id="IPR050808">
    <property type="entry name" value="Phage_Integrase"/>
</dbReference>
<dbReference type="GO" id="GO:0015074">
    <property type="term" value="P:DNA integration"/>
    <property type="evidence" value="ECO:0007669"/>
    <property type="project" value="UniProtKB-KW"/>
</dbReference>
<dbReference type="InterPro" id="IPR011010">
    <property type="entry name" value="DNA_brk_join_enz"/>
</dbReference>
<dbReference type="PANTHER" id="PTHR30629:SF2">
    <property type="entry name" value="PROPHAGE INTEGRASE INTS-RELATED"/>
    <property type="match status" value="1"/>
</dbReference>
<keyword evidence="4" id="KW-0233">DNA recombination</keyword>
<dbReference type="InterPro" id="IPR044068">
    <property type="entry name" value="CB"/>
</dbReference>
<organism evidence="8 9">
    <name type="scientific">Pseudaquabacterium pictum</name>
    <dbReference type="NCBI Taxonomy" id="2315236"/>
    <lineage>
        <taxon>Bacteria</taxon>
        <taxon>Pseudomonadati</taxon>
        <taxon>Pseudomonadota</taxon>
        <taxon>Betaproteobacteria</taxon>
        <taxon>Burkholderiales</taxon>
        <taxon>Sphaerotilaceae</taxon>
        <taxon>Pseudaquabacterium</taxon>
    </lineage>
</organism>
<dbReference type="InterPro" id="IPR002104">
    <property type="entry name" value="Integrase_catalytic"/>
</dbReference>
<dbReference type="Pfam" id="PF00589">
    <property type="entry name" value="Phage_integrase"/>
    <property type="match status" value="1"/>
</dbReference>
<reference evidence="9" key="1">
    <citation type="submission" date="2019-03" db="EMBL/GenBank/DDBJ databases">
        <title>Aquabacterium pictum sp.nov., the first bacteriochlorophyll a-containing freshwater bacterium in the genus Aquabacterium of the class Betaproteobacteria.</title>
        <authorList>
            <person name="Hirose S."/>
            <person name="Tank M."/>
            <person name="Hara E."/>
            <person name="Tamaki H."/>
            <person name="Takaichi S."/>
            <person name="Haruta S."/>
            <person name="Hanada S."/>
        </authorList>
    </citation>
    <scope>NUCLEOTIDE SEQUENCE [LARGE SCALE GENOMIC DNA]</scope>
    <source>
        <strain evidence="9">W35</strain>
    </source>
</reference>
<dbReference type="GO" id="GO:0006310">
    <property type="term" value="P:DNA recombination"/>
    <property type="evidence" value="ECO:0007669"/>
    <property type="project" value="UniProtKB-KW"/>
</dbReference>
<gene>
    <name evidence="8" type="ORF">AQPW35_54480</name>
</gene>
<dbReference type="PROSITE" id="PS51898">
    <property type="entry name" value="TYR_RECOMBINASE"/>
    <property type="match status" value="1"/>
</dbReference>
<feature type="domain" description="Tyr recombinase" evidence="6">
    <location>
        <begin position="160"/>
        <end position="325"/>
    </location>
</feature>
<keyword evidence="2" id="KW-0229">DNA integration</keyword>
<dbReference type="PANTHER" id="PTHR30629">
    <property type="entry name" value="PROPHAGE INTEGRASE"/>
    <property type="match status" value="1"/>
</dbReference>
<evidence type="ECO:0000313" key="9">
    <source>
        <dbReference type="Proteomes" id="UP000301751"/>
    </source>
</evidence>
<dbReference type="InterPro" id="IPR013762">
    <property type="entry name" value="Integrase-like_cat_sf"/>
</dbReference>
<comment type="similarity">
    <text evidence="1">Belongs to the 'phage' integrase family.</text>
</comment>
<accession>A0A480B1Y9</accession>
<dbReference type="Proteomes" id="UP000301751">
    <property type="component" value="Unassembled WGS sequence"/>
</dbReference>
<feature type="domain" description="Core-binding (CB)" evidence="7">
    <location>
        <begin position="60"/>
        <end position="139"/>
    </location>
</feature>
<dbReference type="PROSITE" id="PS51900">
    <property type="entry name" value="CB"/>
    <property type="match status" value="1"/>
</dbReference>
<protein>
    <submittedName>
        <fullName evidence="8">Integrase</fullName>
    </submittedName>
</protein>
<evidence type="ECO:0000256" key="5">
    <source>
        <dbReference type="PROSITE-ProRule" id="PRU01248"/>
    </source>
</evidence>
<dbReference type="EMBL" id="BJCL01000040">
    <property type="protein sequence ID" value="GCL66367.1"/>
    <property type="molecule type" value="Genomic_DNA"/>
</dbReference>